<reference evidence="1 2" key="1">
    <citation type="submission" date="2020-08" db="EMBL/GenBank/DDBJ databases">
        <title>Genomic Encyclopedia of Type Strains, Phase IV (KMG-IV): sequencing the most valuable type-strain genomes for metagenomic binning, comparative biology and taxonomic classification.</title>
        <authorList>
            <person name="Goeker M."/>
        </authorList>
    </citation>
    <scope>NUCLEOTIDE SEQUENCE [LARGE SCALE GENOMIC DNA]</scope>
    <source>
        <strain evidence="1 2">DSM 102044</strain>
    </source>
</reference>
<sequence>MKQNLLFTGLLLFFAFGCNKEDDIIPSNQLQGKYEFKLEKVGNNYEMDFVNTLDFKSDGTVYGEAFTTKAGTEEVLGYRYYFNGEYEIEDEKVTITSTESFHNNLMDTFFAPKSDLVYEEGGMASEEYFIKDEFQTLQIICPANVNCLNVVYKKLN</sequence>
<dbReference type="AlphaFoldDB" id="A0A841N065"/>
<gene>
    <name evidence="1" type="ORF">FHS59_003738</name>
</gene>
<evidence type="ECO:0000313" key="2">
    <source>
        <dbReference type="Proteomes" id="UP000588604"/>
    </source>
</evidence>
<accession>A0A841N065</accession>
<organism evidence="1 2">
    <name type="scientific">Algoriphagus iocasae</name>
    <dbReference type="NCBI Taxonomy" id="1836499"/>
    <lineage>
        <taxon>Bacteria</taxon>
        <taxon>Pseudomonadati</taxon>
        <taxon>Bacteroidota</taxon>
        <taxon>Cytophagia</taxon>
        <taxon>Cytophagales</taxon>
        <taxon>Cyclobacteriaceae</taxon>
        <taxon>Algoriphagus</taxon>
    </lineage>
</organism>
<name>A0A841N065_9BACT</name>
<keyword evidence="2" id="KW-1185">Reference proteome</keyword>
<dbReference type="RefSeq" id="WP_184496822.1">
    <property type="nucleotide sequence ID" value="NZ_JACIJO010000003.1"/>
</dbReference>
<dbReference type="PROSITE" id="PS51257">
    <property type="entry name" value="PROKAR_LIPOPROTEIN"/>
    <property type="match status" value="1"/>
</dbReference>
<proteinExistence type="predicted"/>
<dbReference type="Proteomes" id="UP000588604">
    <property type="component" value="Unassembled WGS sequence"/>
</dbReference>
<evidence type="ECO:0008006" key="3">
    <source>
        <dbReference type="Google" id="ProtNLM"/>
    </source>
</evidence>
<dbReference type="EMBL" id="JACIJO010000003">
    <property type="protein sequence ID" value="MBB6328095.1"/>
    <property type="molecule type" value="Genomic_DNA"/>
</dbReference>
<evidence type="ECO:0000313" key="1">
    <source>
        <dbReference type="EMBL" id="MBB6328095.1"/>
    </source>
</evidence>
<protein>
    <recommendedName>
        <fullName evidence="3">Lipocalin-like domain-containing protein</fullName>
    </recommendedName>
</protein>
<comment type="caution">
    <text evidence="1">The sequence shown here is derived from an EMBL/GenBank/DDBJ whole genome shotgun (WGS) entry which is preliminary data.</text>
</comment>